<evidence type="ECO:0000313" key="2">
    <source>
        <dbReference type="Proteomes" id="UP000276985"/>
    </source>
</evidence>
<proteinExistence type="predicted"/>
<dbReference type="Proteomes" id="UP000276985">
    <property type="component" value="Unassembled WGS sequence"/>
</dbReference>
<evidence type="ECO:0000313" key="1">
    <source>
        <dbReference type="EMBL" id="RTS42582.1"/>
    </source>
</evidence>
<name>A0ABD7JY42_PSEAI</name>
<dbReference type="EMBL" id="RXTL01000030">
    <property type="protein sequence ID" value="RTS42582.1"/>
    <property type="molecule type" value="Genomic_DNA"/>
</dbReference>
<dbReference type="SUPFAM" id="SSF51735">
    <property type="entry name" value="NAD(P)-binding Rossmann-fold domains"/>
    <property type="match status" value="1"/>
</dbReference>
<protein>
    <submittedName>
        <fullName evidence="1">Short-chain dehydrogenase</fullName>
    </submittedName>
</protein>
<gene>
    <name evidence="1" type="ORF">DY940_23490</name>
</gene>
<reference evidence="1 2" key="1">
    <citation type="submission" date="2018-12" db="EMBL/GenBank/DDBJ databases">
        <title>Pseudomonas aeruginosa Diversity Panel.</title>
        <authorList>
            <person name="Snesrud E."/>
            <person name="Mcgann P."/>
        </authorList>
    </citation>
    <scope>NUCLEOTIDE SEQUENCE [LARGE SCALE GENOMIC DNA]</scope>
    <source>
        <strain evidence="1 2">MRSN6241</strain>
    </source>
</reference>
<sequence>MHATSSDDFSLHSRVTLVTGAGRGIGRGIAVDGGFSL</sequence>
<organism evidence="1 2">
    <name type="scientific">Pseudomonas aeruginosa</name>
    <dbReference type="NCBI Taxonomy" id="287"/>
    <lineage>
        <taxon>Bacteria</taxon>
        <taxon>Pseudomonadati</taxon>
        <taxon>Pseudomonadota</taxon>
        <taxon>Gammaproteobacteria</taxon>
        <taxon>Pseudomonadales</taxon>
        <taxon>Pseudomonadaceae</taxon>
        <taxon>Pseudomonas</taxon>
    </lineage>
</organism>
<dbReference type="AlphaFoldDB" id="A0ABD7JY42"/>
<dbReference type="Gene3D" id="3.40.50.720">
    <property type="entry name" value="NAD(P)-binding Rossmann-like Domain"/>
    <property type="match status" value="1"/>
</dbReference>
<dbReference type="InterPro" id="IPR036291">
    <property type="entry name" value="NAD(P)-bd_dom_sf"/>
</dbReference>
<accession>A0ABD7JY42</accession>
<comment type="caution">
    <text evidence="1">The sequence shown here is derived from an EMBL/GenBank/DDBJ whole genome shotgun (WGS) entry which is preliminary data.</text>
</comment>